<evidence type="ECO:0000313" key="11">
    <source>
        <dbReference type="Proteomes" id="UP001303889"/>
    </source>
</evidence>
<dbReference type="SMART" id="SM01312">
    <property type="entry name" value="RTC4"/>
    <property type="match status" value="1"/>
</dbReference>
<evidence type="ECO:0000256" key="1">
    <source>
        <dbReference type="ARBA" id="ARBA00002738"/>
    </source>
</evidence>
<name>A0AAN6MNS9_9PEZI</name>
<feature type="domain" description="Restriction of telomere capping protein 4 C-terminal" evidence="9">
    <location>
        <begin position="394"/>
        <end position="511"/>
    </location>
</feature>
<feature type="region of interest" description="Disordered" evidence="8">
    <location>
        <begin position="1"/>
        <end position="268"/>
    </location>
</feature>
<feature type="compositionally biased region" description="Acidic residues" evidence="8">
    <location>
        <begin position="520"/>
        <end position="534"/>
    </location>
</feature>
<evidence type="ECO:0000256" key="8">
    <source>
        <dbReference type="SAM" id="MobiDB-lite"/>
    </source>
</evidence>
<keyword evidence="6" id="KW-0963">Cytoplasm</keyword>
<reference evidence="10" key="2">
    <citation type="submission" date="2023-05" db="EMBL/GenBank/DDBJ databases">
        <authorList>
            <consortium name="Lawrence Berkeley National Laboratory"/>
            <person name="Steindorff A."/>
            <person name="Hensen N."/>
            <person name="Bonometti L."/>
            <person name="Westerberg I."/>
            <person name="Brannstrom I.O."/>
            <person name="Guillou S."/>
            <person name="Cros-Aarteil S."/>
            <person name="Calhoun S."/>
            <person name="Haridas S."/>
            <person name="Kuo A."/>
            <person name="Mondo S."/>
            <person name="Pangilinan J."/>
            <person name="Riley R."/>
            <person name="Labutti K."/>
            <person name="Andreopoulos B."/>
            <person name="Lipzen A."/>
            <person name="Chen C."/>
            <person name="Yanf M."/>
            <person name="Daum C."/>
            <person name="Ng V."/>
            <person name="Clum A."/>
            <person name="Ohm R."/>
            <person name="Martin F."/>
            <person name="Silar P."/>
            <person name="Natvig D."/>
            <person name="Lalanne C."/>
            <person name="Gautier V."/>
            <person name="Ament-Velasquez S.L."/>
            <person name="Kruys A."/>
            <person name="Hutchinson M.I."/>
            <person name="Powell A.J."/>
            <person name="Barry K."/>
            <person name="Miller A.N."/>
            <person name="Grigoriev I.V."/>
            <person name="Debuchy R."/>
            <person name="Gladieux P."/>
            <person name="Thoren M.H."/>
            <person name="Johannesson H."/>
        </authorList>
    </citation>
    <scope>NUCLEOTIDE SEQUENCE</scope>
    <source>
        <strain evidence="10">CBS 103.79</strain>
    </source>
</reference>
<feature type="region of interest" description="Disordered" evidence="8">
    <location>
        <begin position="510"/>
        <end position="534"/>
    </location>
</feature>
<proteinExistence type="inferred from homology"/>
<dbReference type="InterPro" id="IPR028094">
    <property type="entry name" value="RTC4_C"/>
</dbReference>
<evidence type="ECO:0000256" key="5">
    <source>
        <dbReference type="ARBA" id="ARBA00015162"/>
    </source>
</evidence>
<sequence length="534" mass="59233">MAGKRHIGLSSQQPVPRLLNSIRGHATPKETQDVPIDAPPLSSDDDDDGPSTRGDIRPSTFSSSSQRQHSPSRETSNVGSSRKSARETKPLGQARTWPQLDSRGKRGAGAKGRAGRWDSIKDDGFQGSPTSKKPRRSSRENEEPGSQFKPDIFAKKTVNRQQYGGRSQTFGDRARQREASTKRPNPRTKKSTPESKDAGKFKLNLPQSPSAPRESSVSPAKPKFKAIPDIDFDFQSTESQTRKMKRRFKAPPNDLARCNSPDESQRPVFRIPDEIPEPVITGLDDPFDLTCSPPTNTPDASTLLLRRSTSPLTDLESIDSTPRCPLCRKEVDAPLLNEFTTANPRPRIAAMRRFCEHHQRRTARDTWERRGYPDIDWTQLDARIAAHYPTLREILGGEAPSHYAEAFAEGVRAGRNRTTLQSDANLTPGYYGMRGLRAMTENLIVELAPLLRERAVADRLVSARGHTVYLQSVLVPELAARLVMEDMGVGEEEARGILAESSKIGELLNDEIPDVVVPGESDEDDDDDSVTMLD</sequence>
<feature type="compositionally biased region" description="Polar residues" evidence="8">
    <location>
        <begin position="159"/>
        <end position="170"/>
    </location>
</feature>
<evidence type="ECO:0000256" key="6">
    <source>
        <dbReference type="ARBA" id="ARBA00022490"/>
    </source>
</evidence>
<evidence type="ECO:0000259" key="9">
    <source>
        <dbReference type="SMART" id="SM01312"/>
    </source>
</evidence>
<reference evidence="10" key="1">
    <citation type="journal article" date="2023" name="Mol. Phylogenet. Evol.">
        <title>Genome-scale phylogeny and comparative genomics of the fungal order Sordariales.</title>
        <authorList>
            <person name="Hensen N."/>
            <person name="Bonometti L."/>
            <person name="Westerberg I."/>
            <person name="Brannstrom I.O."/>
            <person name="Guillou S."/>
            <person name="Cros-Aarteil S."/>
            <person name="Calhoun S."/>
            <person name="Haridas S."/>
            <person name="Kuo A."/>
            <person name="Mondo S."/>
            <person name="Pangilinan J."/>
            <person name="Riley R."/>
            <person name="LaButti K."/>
            <person name="Andreopoulos B."/>
            <person name="Lipzen A."/>
            <person name="Chen C."/>
            <person name="Yan M."/>
            <person name="Daum C."/>
            <person name="Ng V."/>
            <person name="Clum A."/>
            <person name="Steindorff A."/>
            <person name="Ohm R.A."/>
            <person name="Martin F."/>
            <person name="Silar P."/>
            <person name="Natvig D.O."/>
            <person name="Lalanne C."/>
            <person name="Gautier V."/>
            <person name="Ament-Velasquez S.L."/>
            <person name="Kruys A."/>
            <person name="Hutchinson M.I."/>
            <person name="Powell A.J."/>
            <person name="Barry K."/>
            <person name="Miller A.N."/>
            <person name="Grigoriev I.V."/>
            <person name="Debuchy R."/>
            <person name="Gladieux P."/>
            <person name="Hiltunen Thoren M."/>
            <person name="Johannesson H."/>
        </authorList>
    </citation>
    <scope>NUCLEOTIDE SEQUENCE</scope>
    <source>
        <strain evidence="10">CBS 103.79</strain>
    </source>
</reference>
<feature type="compositionally biased region" description="Basic and acidic residues" evidence="8">
    <location>
        <begin position="191"/>
        <end position="200"/>
    </location>
</feature>
<protein>
    <recommendedName>
        <fullName evidence="5">Restriction of telomere capping protein 4</fullName>
    </recommendedName>
</protein>
<dbReference type="GO" id="GO:0005737">
    <property type="term" value="C:cytoplasm"/>
    <property type="evidence" value="ECO:0007669"/>
    <property type="project" value="UniProtKB-SubCell"/>
</dbReference>
<evidence type="ECO:0000256" key="2">
    <source>
        <dbReference type="ARBA" id="ARBA00004123"/>
    </source>
</evidence>
<comment type="caution">
    <text evidence="10">The sequence shown here is derived from an EMBL/GenBank/DDBJ whole genome shotgun (WGS) entry which is preliminary data.</text>
</comment>
<comment type="function">
    <text evidence="1">May be involved in a process influencing telomere capping.</text>
</comment>
<gene>
    <name evidence="10" type="ORF">C8A05DRAFT_13791</name>
</gene>
<feature type="compositionally biased region" description="Polar residues" evidence="8">
    <location>
        <begin position="205"/>
        <end position="218"/>
    </location>
</feature>
<keyword evidence="11" id="KW-1185">Reference proteome</keyword>
<evidence type="ECO:0000313" key="10">
    <source>
        <dbReference type="EMBL" id="KAK3904327.1"/>
    </source>
</evidence>
<organism evidence="10 11">
    <name type="scientific">Staphylotrichum tortipilum</name>
    <dbReference type="NCBI Taxonomy" id="2831512"/>
    <lineage>
        <taxon>Eukaryota</taxon>
        <taxon>Fungi</taxon>
        <taxon>Dikarya</taxon>
        <taxon>Ascomycota</taxon>
        <taxon>Pezizomycotina</taxon>
        <taxon>Sordariomycetes</taxon>
        <taxon>Sordariomycetidae</taxon>
        <taxon>Sordariales</taxon>
        <taxon>Chaetomiaceae</taxon>
        <taxon>Staphylotrichum</taxon>
    </lineage>
</organism>
<dbReference type="PANTHER" id="PTHR41391:SF1">
    <property type="entry name" value="RESTRICTION OF TELOMERE CAPPING PROTEIN 4"/>
    <property type="match status" value="1"/>
</dbReference>
<feature type="compositionally biased region" description="Basic and acidic residues" evidence="8">
    <location>
        <begin position="115"/>
        <end position="124"/>
    </location>
</feature>
<dbReference type="GO" id="GO:0005634">
    <property type="term" value="C:nucleus"/>
    <property type="evidence" value="ECO:0007669"/>
    <property type="project" value="UniProtKB-SubCell"/>
</dbReference>
<dbReference type="Proteomes" id="UP001303889">
    <property type="component" value="Unassembled WGS sequence"/>
</dbReference>
<dbReference type="Pfam" id="PF14474">
    <property type="entry name" value="RTC4"/>
    <property type="match status" value="1"/>
</dbReference>
<evidence type="ECO:0000256" key="7">
    <source>
        <dbReference type="ARBA" id="ARBA00023242"/>
    </source>
</evidence>
<feature type="compositionally biased region" description="Basic and acidic residues" evidence="8">
    <location>
        <begin position="172"/>
        <end position="181"/>
    </location>
</feature>
<evidence type="ECO:0000256" key="3">
    <source>
        <dbReference type="ARBA" id="ARBA00004496"/>
    </source>
</evidence>
<comment type="subcellular location">
    <subcellularLocation>
        <location evidence="3">Cytoplasm</location>
    </subcellularLocation>
    <subcellularLocation>
        <location evidence="2">Nucleus</location>
    </subcellularLocation>
</comment>
<feature type="compositionally biased region" description="Low complexity" evidence="8">
    <location>
        <begin position="57"/>
        <end position="69"/>
    </location>
</feature>
<dbReference type="EMBL" id="MU855403">
    <property type="protein sequence ID" value="KAK3904327.1"/>
    <property type="molecule type" value="Genomic_DNA"/>
</dbReference>
<dbReference type="AlphaFoldDB" id="A0AAN6MNS9"/>
<dbReference type="InterPro" id="IPR039024">
    <property type="entry name" value="RTC4"/>
</dbReference>
<comment type="similarity">
    <text evidence="4">Belongs to the RTC4 family.</text>
</comment>
<keyword evidence="7" id="KW-0539">Nucleus</keyword>
<dbReference type="PANTHER" id="PTHR41391">
    <property type="entry name" value="RESTRICTION OF TELOMERE CAPPING PROTEIN 4"/>
    <property type="match status" value="1"/>
</dbReference>
<accession>A0AAN6MNS9</accession>
<evidence type="ECO:0000256" key="4">
    <source>
        <dbReference type="ARBA" id="ARBA00009461"/>
    </source>
</evidence>